<dbReference type="InterPro" id="IPR027417">
    <property type="entry name" value="P-loop_NTPase"/>
</dbReference>
<dbReference type="Gene3D" id="1.25.40.20">
    <property type="entry name" value="Ankyrin repeat-containing domain"/>
    <property type="match status" value="4"/>
</dbReference>
<dbReference type="PROSITE" id="PS50088">
    <property type="entry name" value="ANK_REPEAT"/>
    <property type="match status" value="9"/>
</dbReference>
<feature type="repeat" description="ANK" evidence="2">
    <location>
        <begin position="811"/>
        <end position="843"/>
    </location>
</feature>
<dbReference type="InterPro" id="IPR038305">
    <property type="entry name" value="HeLo_sf"/>
</dbReference>
<proteinExistence type="predicted"/>
<dbReference type="PRINTS" id="PR01415">
    <property type="entry name" value="ANKYRIN"/>
</dbReference>
<evidence type="ECO:0000259" key="3">
    <source>
        <dbReference type="Pfam" id="PF14479"/>
    </source>
</evidence>
<name>A0A9P9DAU0_9HYPO</name>
<feature type="domain" description="Prion-inhibition and propagation HeLo" evidence="3">
    <location>
        <begin position="5"/>
        <end position="93"/>
    </location>
</feature>
<dbReference type="PANTHER" id="PTHR24157:SF3">
    <property type="entry name" value="ANKYRIN REPEAT, SAM AND BASIC LEUCINE ZIPPER DOMAIN-CONTAINING PROTEIN 1"/>
    <property type="match status" value="1"/>
</dbReference>
<feature type="repeat" description="ANK" evidence="2">
    <location>
        <begin position="844"/>
        <end position="876"/>
    </location>
</feature>
<dbReference type="PROSITE" id="PS50297">
    <property type="entry name" value="ANK_REP_REGION"/>
    <property type="match status" value="8"/>
</dbReference>
<dbReference type="Pfam" id="PF12796">
    <property type="entry name" value="Ank_2"/>
    <property type="match status" value="5"/>
</dbReference>
<dbReference type="AlphaFoldDB" id="A0A9P9DAU0"/>
<keyword evidence="2" id="KW-0040">ANK repeat</keyword>
<feature type="repeat" description="ANK" evidence="2">
    <location>
        <begin position="1009"/>
        <end position="1041"/>
    </location>
</feature>
<keyword evidence="1" id="KW-0677">Repeat</keyword>
<dbReference type="SUPFAM" id="SSF48403">
    <property type="entry name" value="Ankyrin repeat"/>
    <property type="match status" value="1"/>
</dbReference>
<dbReference type="OrthoDB" id="539213at2759"/>
<keyword evidence="6" id="KW-1185">Reference proteome</keyword>
<gene>
    <name evidence="5" type="ORF">EDB81DRAFT_734127</name>
</gene>
<sequence>MEVAGLGIGVVGLAGALTSVREATGMYDSYKNAGFESRPHLIQRDAAPILLRQWCESVGYGDKQLNDRHHPNLDDPKVRQVVDDLVKCIRESLLIEPSAEGKLLDGTPSSGGLQLENYRDSMPRKARLAWAWQNKSKVSYQTQSVAELLQSLRDLVPPLDAQGTISAEAGLGIKRYDYVLSVRIAILMNLDEFKRELPHWLGTTSTTDMYANFLQKRLKGTCEWILHRQEFQEWENTDHTDTKVLWIHGPAGYGKTMLCTKIIEHLQSSDSIIAYHFFSSDSDSRADPFIIIRAWTHQLIAQNKDAFELGRTRWDASDRRPASPRDIKELFEAVIQSLPGCVFVVDGLDECAGTGHDWKASYRQSLIDFFQFLNQSVSKPSQLAIVSRDEPEIREGLRMSQSGTSWTLFDCLIRSDDVKNDATRFARSIVDQKLQDKSELQRDELSSHIVDRFESMFLGIRGLEGQLRDTKSVGSLHRTIDQAPTRLTDLYDRNWMRITNLQEPDRSRTLAILRWATFALRPMTILEITEALLLTDEECETLSEEELPDTIDEKYIRLEILELCGPLVETRGQGSEPASLTVHLTHFSVKQYILCHELIPMGQLISNENLRTRQDAVQSNILAITCLRYLNFDQVWEEKPAEEKIPVLQAFRDYAITSWHKHIKQDAGNSGQTIDYVNTFFHTENKSWEQWRKQADSCFQDQMLQYEGKIRSGNRLFYAALLGFMRTLTYLIGEVGLNVDGVDVSGRTALLAASSTGWARGVTYLIERGASPNMASNKGRSPLYVASNNGHLEVVKLLLEKGADLTVATNDGWTPLNSASDSGHLEVVKLLLEKEADLTVATNNGWTPLNSASLNGHLEVVKLLLEKGADLTVATNNGWTPLNSASLNGHLEVVKLLLEKGADLTVANNNGWTPLNSASDSGHLEVVKLLLEKEADLTVANNDRVTPLNSASNNGHLEVVKLLLEKGADLTVATNDGVTPLNLASNNGHLEVVKLLLEKEADLTVATNNGWTPLNSASLNGHLEVVKLLLEKGVDLTVANNDGVTPLNSASLNGHLEVV</sequence>
<dbReference type="InterPro" id="IPR002110">
    <property type="entry name" value="Ankyrin_rpt"/>
</dbReference>
<feature type="repeat" description="ANK" evidence="2">
    <location>
        <begin position="877"/>
        <end position="909"/>
    </location>
</feature>
<comment type="caution">
    <text evidence="5">The sequence shown here is derived from an EMBL/GenBank/DDBJ whole genome shotgun (WGS) entry which is preliminary data.</text>
</comment>
<feature type="repeat" description="ANK" evidence="2">
    <location>
        <begin position="778"/>
        <end position="810"/>
    </location>
</feature>
<feature type="domain" description="Nephrocystin 3-like N-terminal" evidence="4">
    <location>
        <begin position="220"/>
        <end position="388"/>
    </location>
</feature>
<feature type="non-terminal residue" evidence="5">
    <location>
        <position position="1"/>
    </location>
</feature>
<organism evidence="5 6">
    <name type="scientific">Dactylonectria macrodidyma</name>
    <dbReference type="NCBI Taxonomy" id="307937"/>
    <lineage>
        <taxon>Eukaryota</taxon>
        <taxon>Fungi</taxon>
        <taxon>Dikarya</taxon>
        <taxon>Ascomycota</taxon>
        <taxon>Pezizomycotina</taxon>
        <taxon>Sordariomycetes</taxon>
        <taxon>Hypocreomycetidae</taxon>
        <taxon>Hypocreales</taxon>
        <taxon>Nectriaceae</taxon>
        <taxon>Dactylonectria</taxon>
    </lineage>
</organism>
<dbReference type="InterPro" id="IPR036770">
    <property type="entry name" value="Ankyrin_rpt-contain_sf"/>
</dbReference>
<evidence type="ECO:0000256" key="2">
    <source>
        <dbReference type="PROSITE-ProRule" id="PRU00023"/>
    </source>
</evidence>
<feature type="repeat" description="ANK" evidence="2">
    <location>
        <begin position="976"/>
        <end position="1008"/>
    </location>
</feature>
<dbReference type="Gene3D" id="3.40.50.300">
    <property type="entry name" value="P-loop containing nucleotide triphosphate hydrolases"/>
    <property type="match status" value="1"/>
</dbReference>
<dbReference type="SUPFAM" id="SSF52540">
    <property type="entry name" value="P-loop containing nucleoside triphosphate hydrolases"/>
    <property type="match status" value="1"/>
</dbReference>
<reference evidence="5" key="1">
    <citation type="journal article" date="2021" name="Nat. Commun.">
        <title>Genetic determinants of endophytism in the Arabidopsis root mycobiome.</title>
        <authorList>
            <person name="Mesny F."/>
            <person name="Miyauchi S."/>
            <person name="Thiergart T."/>
            <person name="Pickel B."/>
            <person name="Atanasova L."/>
            <person name="Karlsson M."/>
            <person name="Huettel B."/>
            <person name="Barry K.W."/>
            <person name="Haridas S."/>
            <person name="Chen C."/>
            <person name="Bauer D."/>
            <person name="Andreopoulos W."/>
            <person name="Pangilinan J."/>
            <person name="LaButti K."/>
            <person name="Riley R."/>
            <person name="Lipzen A."/>
            <person name="Clum A."/>
            <person name="Drula E."/>
            <person name="Henrissat B."/>
            <person name="Kohler A."/>
            <person name="Grigoriev I.V."/>
            <person name="Martin F.M."/>
            <person name="Hacquard S."/>
        </authorList>
    </citation>
    <scope>NUCLEOTIDE SEQUENCE</scope>
    <source>
        <strain evidence="5">MPI-CAGE-AT-0147</strain>
    </source>
</reference>
<dbReference type="Gene3D" id="1.20.120.1020">
    <property type="entry name" value="Prion-inhibition and propagation, HeLo domain"/>
    <property type="match status" value="1"/>
</dbReference>
<dbReference type="Proteomes" id="UP000738349">
    <property type="component" value="Unassembled WGS sequence"/>
</dbReference>
<feature type="repeat" description="ANK" evidence="2">
    <location>
        <begin position="910"/>
        <end position="942"/>
    </location>
</feature>
<dbReference type="SMART" id="SM00248">
    <property type="entry name" value="ANK"/>
    <property type="match status" value="9"/>
</dbReference>
<accession>A0A9P9DAU0</accession>
<dbReference type="EMBL" id="JAGMUV010000030">
    <property type="protein sequence ID" value="KAH7115597.1"/>
    <property type="molecule type" value="Genomic_DNA"/>
</dbReference>
<evidence type="ECO:0000313" key="5">
    <source>
        <dbReference type="EMBL" id="KAH7115597.1"/>
    </source>
</evidence>
<evidence type="ECO:0000259" key="4">
    <source>
        <dbReference type="Pfam" id="PF24883"/>
    </source>
</evidence>
<feature type="repeat" description="ANK" evidence="2">
    <location>
        <begin position="943"/>
        <end position="975"/>
    </location>
</feature>
<dbReference type="PANTHER" id="PTHR24157">
    <property type="entry name" value="ANKYRIN REPEAT, SAM AND BASIC LEUCINE ZIPPER DOMAIN-CONTAINING PROTEIN 1"/>
    <property type="match status" value="1"/>
</dbReference>
<evidence type="ECO:0000256" key="1">
    <source>
        <dbReference type="ARBA" id="ARBA00022737"/>
    </source>
</evidence>
<dbReference type="InterPro" id="IPR056884">
    <property type="entry name" value="NPHP3-like_N"/>
</dbReference>
<protein>
    <submittedName>
        <fullName evidence="5">Ankyrin repeat-containing domain protein</fullName>
    </submittedName>
</protein>
<dbReference type="Pfam" id="PF24883">
    <property type="entry name" value="NPHP3_N"/>
    <property type="match status" value="1"/>
</dbReference>
<evidence type="ECO:0000313" key="6">
    <source>
        <dbReference type="Proteomes" id="UP000738349"/>
    </source>
</evidence>
<dbReference type="Pfam" id="PF14479">
    <property type="entry name" value="HeLo"/>
    <property type="match status" value="1"/>
</dbReference>
<feature type="repeat" description="ANK" evidence="2">
    <location>
        <begin position="745"/>
        <end position="777"/>
    </location>
</feature>
<dbReference type="InterPro" id="IPR029498">
    <property type="entry name" value="HeLo_dom"/>
</dbReference>